<evidence type="ECO:0000313" key="3">
    <source>
        <dbReference type="Proteomes" id="UP000604825"/>
    </source>
</evidence>
<dbReference type="Proteomes" id="UP000604825">
    <property type="component" value="Unassembled WGS sequence"/>
</dbReference>
<reference evidence="2" key="1">
    <citation type="submission" date="2020-10" db="EMBL/GenBank/DDBJ databases">
        <authorList>
            <person name="Han B."/>
            <person name="Lu T."/>
            <person name="Zhao Q."/>
            <person name="Huang X."/>
            <person name="Zhao Y."/>
        </authorList>
    </citation>
    <scope>NUCLEOTIDE SEQUENCE</scope>
</reference>
<accession>A0A811RMU3</accession>
<feature type="compositionally biased region" description="Low complexity" evidence="1">
    <location>
        <begin position="87"/>
        <end position="101"/>
    </location>
</feature>
<name>A0A811RMU3_9POAL</name>
<protein>
    <submittedName>
        <fullName evidence="2">Uncharacterized protein</fullName>
    </submittedName>
</protein>
<evidence type="ECO:0000256" key="1">
    <source>
        <dbReference type="SAM" id="MobiDB-lite"/>
    </source>
</evidence>
<dbReference type="AlphaFoldDB" id="A0A811RMU3"/>
<organism evidence="2 3">
    <name type="scientific">Miscanthus lutarioriparius</name>
    <dbReference type="NCBI Taxonomy" id="422564"/>
    <lineage>
        <taxon>Eukaryota</taxon>
        <taxon>Viridiplantae</taxon>
        <taxon>Streptophyta</taxon>
        <taxon>Embryophyta</taxon>
        <taxon>Tracheophyta</taxon>
        <taxon>Spermatophyta</taxon>
        <taxon>Magnoliopsida</taxon>
        <taxon>Liliopsida</taxon>
        <taxon>Poales</taxon>
        <taxon>Poaceae</taxon>
        <taxon>PACMAD clade</taxon>
        <taxon>Panicoideae</taxon>
        <taxon>Andropogonodae</taxon>
        <taxon>Andropogoneae</taxon>
        <taxon>Saccharinae</taxon>
        <taxon>Miscanthus</taxon>
    </lineage>
</organism>
<proteinExistence type="predicted"/>
<comment type="caution">
    <text evidence="2">The sequence shown here is derived from an EMBL/GenBank/DDBJ whole genome shotgun (WGS) entry which is preliminary data.</text>
</comment>
<evidence type="ECO:0000313" key="2">
    <source>
        <dbReference type="EMBL" id="CAD6271818.1"/>
    </source>
</evidence>
<dbReference type="EMBL" id="CAJGYO010000016">
    <property type="protein sequence ID" value="CAD6271818.1"/>
    <property type="molecule type" value="Genomic_DNA"/>
</dbReference>
<sequence>MEFTGTLCQLNGSEVFDASERPSHHEIDERLGQPLLDHPLPLLHGPRRLRRRRLGLHLPPVIHPDITAPGTRLKRKRRTAANASFVAFRTSFTPASSSSPSRTPPTRSPATSWRPSQQA</sequence>
<keyword evidence="3" id="KW-1185">Reference proteome</keyword>
<gene>
    <name evidence="2" type="ORF">NCGR_LOCUS55104</name>
</gene>
<feature type="region of interest" description="Disordered" evidence="1">
    <location>
        <begin position="84"/>
        <end position="119"/>
    </location>
</feature>